<gene>
    <name evidence="1" type="ORF">JFY71_03270</name>
</gene>
<keyword evidence="2" id="KW-1185">Reference proteome</keyword>
<accession>A0AC61MSH4</accession>
<evidence type="ECO:0000313" key="2">
    <source>
        <dbReference type="Proteomes" id="UP000595814"/>
    </source>
</evidence>
<dbReference type="EMBL" id="CP066744">
    <property type="protein sequence ID" value="QQK08574.1"/>
    <property type="molecule type" value="Genomic_DNA"/>
</dbReference>
<reference evidence="1 2" key="1">
    <citation type="journal article" date="2022" name="Int. J. Syst. Evol. Microbiol.">
        <title>Miniphocaeibacter halophilus sp. nov., an ammonium-tolerant acetate-producing bacterium isolated from a biogas system.</title>
        <authorList>
            <person name="Schnurer A."/>
            <person name="Singh A."/>
            <person name="Bi S."/>
            <person name="Qiao W."/>
            <person name="Westerholm M."/>
        </authorList>
    </citation>
    <scope>NUCLEOTIDE SEQUENCE [LARGE SCALE GENOMIC DNA]</scope>
    <source>
        <strain evidence="1 2">AMB_01</strain>
    </source>
</reference>
<protein>
    <submittedName>
        <fullName evidence="1">Uncharacterized protein</fullName>
    </submittedName>
</protein>
<evidence type="ECO:0000313" key="1">
    <source>
        <dbReference type="EMBL" id="QQK08574.1"/>
    </source>
</evidence>
<organism evidence="1 2">
    <name type="scientific">Miniphocaeibacter halophilus</name>
    <dbReference type="NCBI Taxonomy" id="2931922"/>
    <lineage>
        <taxon>Bacteria</taxon>
        <taxon>Bacillati</taxon>
        <taxon>Bacillota</taxon>
        <taxon>Tissierellia</taxon>
        <taxon>Tissierellales</taxon>
        <taxon>Peptoniphilaceae</taxon>
        <taxon>Miniphocaeibacter</taxon>
    </lineage>
</organism>
<proteinExistence type="predicted"/>
<dbReference type="Proteomes" id="UP000595814">
    <property type="component" value="Chromosome"/>
</dbReference>
<name>A0AC61MSH4_9FIRM</name>
<sequence>MDRKLNKESIFILIATFVLTLIFLLVFGWGEANIEIYTYEPKTNLVETNSDPVYSEEIFAKTLQEYPEVNDLTLFEDIVNNDKATIDYSDIPVMPGLKATKTLNNLNEKTEMCTSMTPQGVTIAEDYLITSAYDSHGIHNSVLYVQDINTNELIKTIVLKGKPHVGGIAYNHKSKELWVCGRRKNRAEIFSIKLEDIEKYDFNKKNKPIKYNQRVLLNNISRASYITYFEDALYVGFFNPLGKGSVKQYLLNEDGEVEGQYSFENLIDKFNILADAISSEDTLEKVQGIAFFEDYSILAQSYGPGESKLYIFNKDLNKSIYHSSDALAEFTMPSHLEQIYENDGYLYMVFESAANKYRKSSKNKIDRIISIDLEGFIRLVLEEEVSNE</sequence>